<dbReference type="EMBL" id="JXRP01000020">
    <property type="protein sequence ID" value="KIL43926.1"/>
    <property type="molecule type" value="Genomic_DNA"/>
</dbReference>
<reference evidence="1 2" key="1">
    <citation type="submission" date="2015-01" db="EMBL/GenBank/DDBJ databases">
        <title>Genome sequencing of Jeotgalibacillus soli.</title>
        <authorList>
            <person name="Goh K.M."/>
            <person name="Chan K.-G."/>
            <person name="Yaakop A.S."/>
            <person name="Ee R."/>
            <person name="Gan H.M."/>
            <person name="Chan C.S."/>
        </authorList>
    </citation>
    <scope>NUCLEOTIDE SEQUENCE [LARGE SCALE GENOMIC DNA]</scope>
    <source>
        <strain evidence="1 2">P9</strain>
    </source>
</reference>
<name>A0A0C2VHF4_9BACL</name>
<dbReference type="Proteomes" id="UP000031938">
    <property type="component" value="Unassembled WGS sequence"/>
</dbReference>
<dbReference type="AlphaFoldDB" id="A0A0C2VHF4"/>
<gene>
    <name evidence="1" type="ORF">KP78_37500</name>
</gene>
<keyword evidence="2" id="KW-1185">Reference proteome</keyword>
<organism evidence="1 2">
    <name type="scientific">Jeotgalibacillus soli</name>
    <dbReference type="NCBI Taxonomy" id="889306"/>
    <lineage>
        <taxon>Bacteria</taxon>
        <taxon>Bacillati</taxon>
        <taxon>Bacillota</taxon>
        <taxon>Bacilli</taxon>
        <taxon>Bacillales</taxon>
        <taxon>Caryophanaceae</taxon>
        <taxon>Jeotgalibacillus</taxon>
    </lineage>
</organism>
<evidence type="ECO:0000313" key="1">
    <source>
        <dbReference type="EMBL" id="KIL43926.1"/>
    </source>
</evidence>
<accession>A0A0C2VHF4</accession>
<protein>
    <submittedName>
        <fullName evidence="1">Uncharacterized protein</fullName>
    </submittedName>
</protein>
<evidence type="ECO:0000313" key="2">
    <source>
        <dbReference type="Proteomes" id="UP000031938"/>
    </source>
</evidence>
<dbReference type="PATRIC" id="fig|889306.3.peg.3766"/>
<proteinExistence type="predicted"/>
<sequence>MIAFTDSHFQTESIVIWLKERYLSQPAQLFLKGFENNELMSFGEKKI</sequence>
<comment type="caution">
    <text evidence="1">The sequence shown here is derived from an EMBL/GenBank/DDBJ whole genome shotgun (WGS) entry which is preliminary data.</text>
</comment>